<evidence type="ECO:0000313" key="7">
    <source>
        <dbReference type="EMBL" id="CAD9129624.1"/>
    </source>
</evidence>
<evidence type="ECO:0000256" key="2">
    <source>
        <dbReference type="ARBA" id="ARBA00022692"/>
    </source>
</evidence>
<organism evidence="7">
    <name type="scientific">Neobodo designis</name>
    <name type="common">Flagellated protozoan</name>
    <name type="synonym">Bodo designis</name>
    <dbReference type="NCBI Taxonomy" id="312471"/>
    <lineage>
        <taxon>Eukaryota</taxon>
        <taxon>Discoba</taxon>
        <taxon>Euglenozoa</taxon>
        <taxon>Kinetoplastea</taxon>
        <taxon>Metakinetoplastina</taxon>
        <taxon>Neobodonida</taxon>
        <taxon>Neobodo</taxon>
    </lineage>
</organism>
<name>A0A7S1QCH6_NEODS</name>
<dbReference type="SUPFAM" id="SSF144091">
    <property type="entry name" value="Rhomboid-like"/>
    <property type="match status" value="1"/>
</dbReference>
<dbReference type="GO" id="GO:0004252">
    <property type="term" value="F:serine-type endopeptidase activity"/>
    <property type="evidence" value="ECO:0007669"/>
    <property type="project" value="InterPro"/>
</dbReference>
<feature type="transmembrane region" description="Helical" evidence="5">
    <location>
        <begin position="110"/>
        <end position="132"/>
    </location>
</feature>
<sequence length="316" mass="35177">MRRVASFSIPIARANGVGRGPVFASRLRCFRAADLASGASFSLLVRNTGATTTMALYSTTAARLSEKKPESALGAFNQMQHWKAEEEKKHDESEDSGIPGPEPGYLPFPAPFHTINVISVLLIANLVVYFLMNFSTDEVRDQLVEHCTLSHENAHRIYPFFTHALYQENLLQLAIDSWLLMQFGRTMFGFLGGARLLAFCAMCQVGGGLIHVGRQYAQLYYDMDPLEVRGRCYGANPFILGLVGVEGLIFRNLNFMQNPPVPFLVLTAFVMVIDIWRIFTTKPEEHGASTGGALVAYIFWALPTRKMGLDKLTARM</sequence>
<dbReference type="GO" id="GO:0016020">
    <property type="term" value="C:membrane"/>
    <property type="evidence" value="ECO:0007669"/>
    <property type="project" value="UniProtKB-SubCell"/>
</dbReference>
<dbReference type="Pfam" id="PF01694">
    <property type="entry name" value="Rhomboid"/>
    <property type="match status" value="1"/>
</dbReference>
<feature type="transmembrane region" description="Helical" evidence="5">
    <location>
        <begin position="233"/>
        <end position="249"/>
    </location>
</feature>
<evidence type="ECO:0000256" key="3">
    <source>
        <dbReference type="ARBA" id="ARBA00022989"/>
    </source>
</evidence>
<dbReference type="AlphaFoldDB" id="A0A7S1QCH6"/>
<evidence type="ECO:0000256" key="1">
    <source>
        <dbReference type="ARBA" id="ARBA00004141"/>
    </source>
</evidence>
<protein>
    <recommendedName>
        <fullName evidence="6">Peptidase S54 rhomboid domain-containing protein</fullName>
    </recommendedName>
</protein>
<keyword evidence="4 5" id="KW-0472">Membrane</keyword>
<keyword evidence="3 5" id="KW-1133">Transmembrane helix</keyword>
<reference evidence="7" key="1">
    <citation type="submission" date="2021-01" db="EMBL/GenBank/DDBJ databases">
        <authorList>
            <person name="Corre E."/>
            <person name="Pelletier E."/>
            <person name="Niang G."/>
            <person name="Scheremetjew M."/>
            <person name="Finn R."/>
            <person name="Kale V."/>
            <person name="Holt S."/>
            <person name="Cochrane G."/>
            <person name="Meng A."/>
            <person name="Brown T."/>
            <person name="Cohen L."/>
        </authorList>
    </citation>
    <scope>NUCLEOTIDE SEQUENCE</scope>
    <source>
        <strain evidence="7">CCAP 1951/1</strain>
    </source>
</reference>
<comment type="subcellular location">
    <subcellularLocation>
        <location evidence="1">Membrane</location>
        <topology evidence="1">Multi-pass membrane protein</topology>
    </subcellularLocation>
</comment>
<dbReference type="EMBL" id="HBGF01032504">
    <property type="protein sequence ID" value="CAD9129624.1"/>
    <property type="molecule type" value="Transcribed_RNA"/>
</dbReference>
<dbReference type="InterPro" id="IPR022764">
    <property type="entry name" value="Peptidase_S54_rhomboid_dom"/>
</dbReference>
<evidence type="ECO:0000256" key="5">
    <source>
        <dbReference type="SAM" id="Phobius"/>
    </source>
</evidence>
<evidence type="ECO:0000256" key="4">
    <source>
        <dbReference type="ARBA" id="ARBA00023136"/>
    </source>
</evidence>
<proteinExistence type="predicted"/>
<dbReference type="Gene3D" id="1.20.1540.10">
    <property type="entry name" value="Rhomboid-like"/>
    <property type="match status" value="1"/>
</dbReference>
<gene>
    <name evidence="7" type="ORF">NDES1114_LOCUS21736</name>
</gene>
<feature type="domain" description="Peptidase S54 rhomboid" evidence="6">
    <location>
        <begin position="156"/>
        <end position="299"/>
    </location>
</feature>
<keyword evidence="2 5" id="KW-0812">Transmembrane</keyword>
<feature type="transmembrane region" description="Helical" evidence="5">
    <location>
        <begin position="188"/>
        <end position="213"/>
    </location>
</feature>
<feature type="transmembrane region" description="Helical" evidence="5">
    <location>
        <begin position="285"/>
        <end position="302"/>
    </location>
</feature>
<dbReference type="InterPro" id="IPR035952">
    <property type="entry name" value="Rhomboid-like_sf"/>
</dbReference>
<evidence type="ECO:0000259" key="6">
    <source>
        <dbReference type="Pfam" id="PF01694"/>
    </source>
</evidence>
<feature type="transmembrane region" description="Helical" evidence="5">
    <location>
        <begin position="261"/>
        <end position="279"/>
    </location>
</feature>
<accession>A0A7S1QCH6</accession>